<proteinExistence type="predicted"/>
<feature type="compositionally biased region" description="Basic and acidic residues" evidence="1">
    <location>
        <begin position="65"/>
        <end position="77"/>
    </location>
</feature>
<dbReference type="InterPro" id="IPR009057">
    <property type="entry name" value="Homeodomain-like_sf"/>
</dbReference>
<dbReference type="SUPFAM" id="SSF46689">
    <property type="entry name" value="Homeodomain-like"/>
    <property type="match status" value="1"/>
</dbReference>
<dbReference type="RefSeq" id="WP_011440532.1">
    <property type="nucleotide sequence ID" value="NC_007778.1"/>
</dbReference>
<protein>
    <recommendedName>
        <fullName evidence="4">Transposase</fullName>
    </recommendedName>
</protein>
<reference evidence="2 3" key="1">
    <citation type="submission" date="2006-01" db="EMBL/GenBank/DDBJ databases">
        <title>Complete sequence of Rhodopseudomonas palustris HaA2.</title>
        <authorList>
            <consortium name="US DOE Joint Genome Institute"/>
            <person name="Copeland A."/>
            <person name="Lucas S."/>
            <person name="Lapidus A."/>
            <person name="Barry K."/>
            <person name="Detter J.C."/>
            <person name="Glavina T."/>
            <person name="Hammon N."/>
            <person name="Israni S."/>
            <person name="Pitluck S."/>
            <person name="Chain P."/>
            <person name="Malfatti S."/>
            <person name="Shin M."/>
            <person name="Vergez L."/>
            <person name="Schmutz J."/>
            <person name="Larimer F."/>
            <person name="Land M."/>
            <person name="Hauser L."/>
            <person name="Pelletier D.A."/>
            <person name="Kyrpides N."/>
            <person name="Anderson I."/>
            <person name="Oda Y."/>
            <person name="Harwood C.S."/>
            <person name="Richardson P."/>
        </authorList>
    </citation>
    <scope>NUCLEOTIDE SEQUENCE [LARGE SCALE GENOMIC DNA]</scope>
    <source>
        <strain evidence="2 3">HaA2</strain>
    </source>
</reference>
<keyword evidence="3" id="KW-1185">Reference proteome</keyword>
<feature type="compositionally biased region" description="Low complexity" evidence="1">
    <location>
        <begin position="48"/>
        <end position="61"/>
    </location>
</feature>
<name>Q2IZL6_RHOP2</name>
<dbReference type="eggNOG" id="COG2963">
    <property type="taxonomic scope" value="Bacteria"/>
</dbReference>
<dbReference type="OrthoDB" id="9809060at2"/>
<dbReference type="Gene3D" id="1.10.10.60">
    <property type="entry name" value="Homeodomain-like"/>
    <property type="match status" value="1"/>
</dbReference>
<evidence type="ECO:0000256" key="1">
    <source>
        <dbReference type="SAM" id="MobiDB-lite"/>
    </source>
</evidence>
<accession>Q2IZL6</accession>
<organism evidence="2 3">
    <name type="scientific">Rhodopseudomonas palustris (strain HaA2)</name>
    <dbReference type="NCBI Taxonomy" id="316058"/>
    <lineage>
        <taxon>Bacteria</taxon>
        <taxon>Pseudomonadati</taxon>
        <taxon>Pseudomonadota</taxon>
        <taxon>Alphaproteobacteria</taxon>
        <taxon>Hyphomicrobiales</taxon>
        <taxon>Nitrobacteraceae</taxon>
        <taxon>Rhodopseudomonas</taxon>
    </lineage>
</organism>
<dbReference type="STRING" id="316058.RPB_1636"/>
<gene>
    <name evidence="2" type="ordered locus">RPB_1636</name>
</gene>
<dbReference type="AlphaFoldDB" id="Q2IZL6"/>
<dbReference type="Proteomes" id="UP000008809">
    <property type="component" value="Chromosome"/>
</dbReference>
<dbReference type="HOGENOM" id="CLU_143474_0_0_5"/>
<evidence type="ECO:0008006" key="4">
    <source>
        <dbReference type="Google" id="ProtNLM"/>
    </source>
</evidence>
<dbReference type="EMBL" id="CP000250">
    <property type="protein sequence ID" value="ABD06344.1"/>
    <property type="molecule type" value="Genomic_DNA"/>
</dbReference>
<evidence type="ECO:0000313" key="2">
    <source>
        <dbReference type="EMBL" id="ABD06344.1"/>
    </source>
</evidence>
<evidence type="ECO:0000313" key="3">
    <source>
        <dbReference type="Proteomes" id="UP000008809"/>
    </source>
</evidence>
<dbReference type="KEGG" id="rpb:RPB_1636"/>
<sequence length="112" mass="12765">MKRHGTIQIASKLRLARELAARGKTQAEICKELGISVMTFHRWRKMVPEPSAATPETPTAPVLDASERSSTKTEDELLDENRRLKRIITDLLLDKMKLEELIEAQSLGRKRN</sequence>
<dbReference type="Pfam" id="PF13384">
    <property type="entry name" value="HTH_23"/>
    <property type="match status" value="1"/>
</dbReference>
<feature type="region of interest" description="Disordered" evidence="1">
    <location>
        <begin position="48"/>
        <end position="77"/>
    </location>
</feature>